<protein>
    <submittedName>
        <fullName evidence="1">Uncharacterized protein</fullName>
    </submittedName>
</protein>
<evidence type="ECO:0000313" key="2">
    <source>
        <dbReference type="Proteomes" id="UP000827986"/>
    </source>
</evidence>
<proteinExistence type="predicted"/>
<accession>A0A9D3XIC9</accession>
<comment type="caution">
    <text evidence="1">The sequence shown here is derived from an EMBL/GenBank/DDBJ whole genome shotgun (WGS) entry which is preliminary data.</text>
</comment>
<organism evidence="1 2">
    <name type="scientific">Mauremys mutica</name>
    <name type="common">yellowpond turtle</name>
    <dbReference type="NCBI Taxonomy" id="74926"/>
    <lineage>
        <taxon>Eukaryota</taxon>
        <taxon>Metazoa</taxon>
        <taxon>Chordata</taxon>
        <taxon>Craniata</taxon>
        <taxon>Vertebrata</taxon>
        <taxon>Euteleostomi</taxon>
        <taxon>Archelosauria</taxon>
        <taxon>Testudinata</taxon>
        <taxon>Testudines</taxon>
        <taxon>Cryptodira</taxon>
        <taxon>Durocryptodira</taxon>
        <taxon>Testudinoidea</taxon>
        <taxon>Geoemydidae</taxon>
        <taxon>Geoemydinae</taxon>
        <taxon>Mauremys</taxon>
    </lineage>
</organism>
<dbReference type="AlphaFoldDB" id="A0A9D3XIC9"/>
<reference evidence="1" key="1">
    <citation type="submission" date="2021-09" db="EMBL/GenBank/DDBJ databases">
        <title>The genome of Mauremys mutica provides insights into the evolution of semi-aquatic lifestyle.</title>
        <authorList>
            <person name="Gong S."/>
            <person name="Gao Y."/>
        </authorList>
    </citation>
    <scope>NUCLEOTIDE SEQUENCE</scope>
    <source>
        <strain evidence="1">MM-2020</strain>
        <tissue evidence="1">Muscle</tissue>
    </source>
</reference>
<name>A0A9D3XIC9_9SAUR</name>
<keyword evidence="2" id="KW-1185">Reference proteome</keyword>
<evidence type="ECO:0000313" key="1">
    <source>
        <dbReference type="EMBL" id="KAH1180126.1"/>
    </source>
</evidence>
<gene>
    <name evidence="1" type="ORF">KIL84_008962</name>
</gene>
<dbReference type="EMBL" id="JAHDVG010000470">
    <property type="protein sequence ID" value="KAH1180126.1"/>
    <property type="molecule type" value="Genomic_DNA"/>
</dbReference>
<dbReference type="Proteomes" id="UP000827986">
    <property type="component" value="Unassembled WGS sequence"/>
</dbReference>
<sequence>MTRWEQSATPAKSSINMGSVGYPGQPCHLCAPPEPAMHLPKSSSMFLPLVCPRILQHTSAPPPEPSKISLFFPNLFLTTSSHLLTSTNYNFIGKHSLSEIALPISFHQFSNVICHSNILVLSIHSFLLFNSATVLFTPAKDFETVSLNHAIQNKVVTYCAHTTRQHAIKQKALRMALDKVNPGNQPEPHLKLCKANKPWNSLVSWE</sequence>